<comment type="caution">
    <text evidence="2">The sequence shown here is derived from an EMBL/GenBank/DDBJ whole genome shotgun (WGS) entry which is preliminary data.</text>
</comment>
<keyword evidence="3" id="KW-1185">Reference proteome</keyword>
<name>A0ABD1ESL8_HYPHA</name>
<organism evidence="2 3">
    <name type="scientific">Hypothenemus hampei</name>
    <name type="common">Coffee berry borer</name>
    <dbReference type="NCBI Taxonomy" id="57062"/>
    <lineage>
        <taxon>Eukaryota</taxon>
        <taxon>Metazoa</taxon>
        <taxon>Ecdysozoa</taxon>
        <taxon>Arthropoda</taxon>
        <taxon>Hexapoda</taxon>
        <taxon>Insecta</taxon>
        <taxon>Pterygota</taxon>
        <taxon>Neoptera</taxon>
        <taxon>Endopterygota</taxon>
        <taxon>Coleoptera</taxon>
        <taxon>Polyphaga</taxon>
        <taxon>Cucujiformia</taxon>
        <taxon>Curculionidae</taxon>
        <taxon>Scolytinae</taxon>
        <taxon>Hypothenemus</taxon>
    </lineage>
</organism>
<gene>
    <name evidence="2" type="ORF">ABEB36_007043</name>
</gene>
<dbReference type="Gene3D" id="2.20.25.20">
    <property type="match status" value="1"/>
</dbReference>
<protein>
    <submittedName>
        <fullName evidence="2">Uncharacterized protein</fullName>
    </submittedName>
</protein>
<evidence type="ECO:0000313" key="2">
    <source>
        <dbReference type="EMBL" id="KAL1501778.1"/>
    </source>
</evidence>
<evidence type="ECO:0000256" key="1">
    <source>
        <dbReference type="SAM" id="MobiDB-lite"/>
    </source>
</evidence>
<feature type="region of interest" description="Disordered" evidence="1">
    <location>
        <begin position="405"/>
        <end position="432"/>
    </location>
</feature>
<sequence length="481" mass="54512">MDYLPNENFPPVCSEIFKSTPKNNNEITPSVCSSNPKKRKLTYSDIRGRNLENLLEIYPTTPQASSTLNESLTKEFENIKIEQSYLESYYESAPKYIKTNGYERLVTPPATPKSHFKAFESTPKKLSLFPRTSSACSVPSPLKEQHDILYPNLTPLKKPFSSQKFLKQSPRNRPIESFTTEKKLFNQILNNDIIMDQVFKYLSNGDLFRVSMVSGDFQEALNRNLNASQRYILYKESHKVNKENYKITPPSSPESKSVFSVGSVSPGRQKFAEFVETGRSLNPNQSLVKCPKCNKPSVVEKYIAQCQDVQLCGFIFCQKCESFAYNPDDFYDKCRGLVLGGTLNKKRLKLEDRTNCSPDFNVSSIINSIADNPYHSSGYFSGYDSSYTSLSVKRNLSSSFSCSDSNETVPKSTRGILFSSNSNSSKSVKRDEKKLACTTVPVIQTTMRKKIEMIEPSSPPKIKTYSACSKESRRNLKRLTR</sequence>
<proteinExistence type="predicted"/>
<reference evidence="2 3" key="1">
    <citation type="submission" date="2024-05" db="EMBL/GenBank/DDBJ databases">
        <title>Genetic variation in Jamaican populations of the coffee berry borer (Hypothenemus hampei).</title>
        <authorList>
            <person name="Errbii M."/>
            <person name="Myrie A."/>
        </authorList>
    </citation>
    <scope>NUCLEOTIDE SEQUENCE [LARGE SCALE GENOMIC DNA]</scope>
    <source>
        <strain evidence="2">JA-Hopewell-2020-01-JO</strain>
        <tissue evidence="2">Whole body</tissue>
    </source>
</reference>
<evidence type="ECO:0000313" key="3">
    <source>
        <dbReference type="Proteomes" id="UP001566132"/>
    </source>
</evidence>
<accession>A0ABD1ESL8</accession>
<dbReference type="AlphaFoldDB" id="A0ABD1ESL8"/>
<dbReference type="EMBL" id="JBDJPC010000005">
    <property type="protein sequence ID" value="KAL1501778.1"/>
    <property type="molecule type" value="Genomic_DNA"/>
</dbReference>
<dbReference type="Proteomes" id="UP001566132">
    <property type="component" value="Unassembled WGS sequence"/>
</dbReference>
<feature type="region of interest" description="Disordered" evidence="1">
    <location>
        <begin position="455"/>
        <end position="481"/>
    </location>
</feature>